<evidence type="ECO:0000313" key="2">
    <source>
        <dbReference type="Proteomes" id="UP001204851"/>
    </source>
</evidence>
<proteinExistence type="predicted"/>
<dbReference type="PANTHER" id="PTHR39166:SF1">
    <property type="entry name" value="BLL1166 PROTEIN"/>
    <property type="match status" value="1"/>
</dbReference>
<dbReference type="Pfam" id="PF06042">
    <property type="entry name" value="NTP_transf_6"/>
    <property type="match status" value="1"/>
</dbReference>
<dbReference type="InterPro" id="IPR009267">
    <property type="entry name" value="NTP_transf_6"/>
</dbReference>
<dbReference type="EMBL" id="JAMXMC010000007">
    <property type="protein sequence ID" value="MCO5977662.1"/>
    <property type="molecule type" value="Genomic_DNA"/>
</dbReference>
<dbReference type="PANTHER" id="PTHR39166">
    <property type="entry name" value="BLL1166 PROTEIN"/>
    <property type="match status" value="1"/>
</dbReference>
<evidence type="ECO:0000313" key="1">
    <source>
        <dbReference type="EMBL" id="MCO5977662.1"/>
    </source>
</evidence>
<comment type="caution">
    <text evidence="1">The sequence shown here is derived from an EMBL/GenBank/DDBJ whole genome shotgun (WGS) entry which is preliminary data.</text>
</comment>
<protein>
    <submittedName>
        <fullName evidence="1">Nucleotidyltransferase family protein</fullName>
    </submittedName>
</protein>
<keyword evidence="2" id="KW-1185">Reference proteome</keyword>
<reference evidence="1 2" key="1">
    <citation type="submission" date="2022-06" db="EMBL/GenBank/DDBJ databases">
        <title>Ideonella sp. NS12-5 Genome sequencing and assembly.</title>
        <authorList>
            <person name="Jung Y."/>
        </authorList>
    </citation>
    <scope>NUCLEOTIDE SEQUENCE [LARGE SCALE GENOMIC DNA]</scope>
    <source>
        <strain evidence="1 2">NS12-5</strain>
    </source>
</reference>
<name>A0ABT1BQ11_9BURK</name>
<organism evidence="1 2">
    <name type="scientific">Ideonella oryzae</name>
    <dbReference type="NCBI Taxonomy" id="2937441"/>
    <lineage>
        <taxon>Bacteria</taxon>
        <taxon>Pseudomonadati</taxon>
        <taxon>Pseudomonadota</taxon>
        <taxon>Betaproteobacteria</taxon>
        <taxon>Burkholderiales</taxon>
        <taxon>Sphaerotilaceae</taxon>
        <taxon>Ideonella</taxon>
    </lineage>
</organism>
<sequence length="194" mass="21654">MPSSQNALTDRLVELVRQSAWFMEALVAVRALGLPSWCIGAGAVRNLVWDALHQHAAPSALSDIDVAYFDEADLTPARDAALQRSLSLSHPDLPWEVTNQAGVHLWFEQHFGHPVAPLRSLEEAVGTWPEYATSVGLTLRPDGTLQVIAPHGLQDLFDIVVRRNPTRVNVTTYRQRTASKRYAERWSKVRIIPC</sequence>
<gene>
    <name evidence="1" type="ORF">M0L44_13215</name>
</gene>
<accession>A0ABT1BQ11</accession>
<dbReference type="RefSeq" id="WP_252770162.1">
    <property type="nucleotide sequence ID" value="NZ_JAMXMC010000007.1"/>
</dbReference>
<dbReference type="Proteomes" id="UP001204851">
    <property type="component" value="Unassembled WGS sequence"/>
</dbReference>